<dbReference type="InterPro" id="IPR012677">
    <property type="entry name" value="Nucleotide-bd_a/b_plait_sf"/>
</dbReference>
<dbReference type="SUPFAM" id="SSF54928">
    <property type="entry name" value="RNA-binding domain, RBD"/>
    <property type="match status" value="1"/>
</dbReference>
<evidence type="ECO:0000256" key="5">
    <source>
        <dbReference type="ARBA" id="ARBA00022490"/>
    </source>
</evidence>
<organism evidence="14 15">
    <name type="scientific">Sinocyclocheilus grahami</name>
    <name type="common">Dianchi golden-line fish</name>
    <name type="synonym">Barbus grahami</name>
    <dbReference type="NCBI Taxonomy" id="75366"/>
    <lineage>
        <taxon>Eukaryota</taxon>
        <taxon>Metazoa</taxon>
        <taxon>Chordata</taxon>
        <taxon>Craniata</taxon>
        <taxon>Vertebrata</taxon>
        <taxon>Euteleostomi</taxon>
        <taxon>Actinopterygii</taxon>
        <taxon>Neopterygii</taxon>
        <taxon>Teleostei</taxon>
        <taxon>Ostariophysi</taxon>
        <taxon>Cypriniformes</taxon>
        <taxon>Cyprinidae</taxon>
        <taxon>Cyprininae</taxon>
        <taxon>Sinocyclocheilus</taxon>
    </lineage>
</organism>
<dbReference type="GO" id="GO:0005634">
    <property type="term" value="C:nucleus"/>
    <property type="evidence" value="ECO:0007669"/>
    <property type="project" value="UniProtKB-SubCell"/>
</dbReference>
<dbReference type="FunFam" id="3.30.1370.10:FF:000026">
    <property type="entry name" value="Insulin-like growth factor 2 mRNA-binding protein 3"/>
    <property type="match status" value="1"/>
</dbReference>
<keyword evidence="15" id="KW-1185">Reference proteome</keyword>
<evidence type="ECO:0000256" key="1">
    <source>
        <dbReference type="ARBA" id="ARBA00004123"/>
    </source>
</evidence>
<evidence type="ECO:0000256" key="12">
    <source>
        <dbReference type="SAM" id="MobiDB-lite"/>
    </source>
</evidence>
<reference evidence="14" key="1">
    <citation type="submission" date="2025-08" db="UniProtKB">
        <authorList>
            <consortium name="Ensembl"/>
        </authorList>
    </citation>
    <scope>IDENTIFICATION</scope>
</reference>
<dbReference type="SUPFAM" id="SSF54791">
    <property type="entry name" value="Eukaryotic type KH-domain (KH-domain type I)"/>
    <property type="match status" value="4"/>
</dbReference>
<evidence type="ECO:0000313" key="15">
    <source>
        <dbReference type="Proteomes" id="UP000472262"/>
    </source>
</evidence>
<dbReference type="InterPro" id="IPR000504">
    <property type="entry name" value="RRM_dom"/>
</dbReference>
<dbReference type="PANTHER" id="PTHR10288">
    <property type="entry name" value="KH DOMAIN CONTAINING RNA BINDING PROTEIN"/>
    <property type="match status" value="1"/>
</dbReference>
<dbReference type="InterPro" id="IPR004087">
    <property type="entry name" value="KH_dom"/>
</dbReference>
<evidence type="ECO:0000256" key="10">
    <source>
        <dbReference type="ARBA" id="ARBA00023242"/>
    </source>
</evidence>
<dbReference type="FunFam" id="3.30.1370.10:FF:000027">
    <property type="entry name" value="insulin-like growth factor 2 mRNA-binding protein 3 isoform X1"/>
    <property type="match status" value="1"/>
</dbReference>
<proteinExistence type="inferred from homology"/>
<dbReference type="InterPro" id="IPR035979">
    <property type="entry name" value="RBD_domain_sf"/>
</dbReference>
<evidence type="ECO:0000256" key="2">
    <source>
        <dbReference type="ARBA" id="ARBA00004496"/>
    </source>
</evidence>
<evidence type="ECO:0000313" key="14">
    <source>
        <dbReference type="Ensembl" id="ENSSGRP00000110000.1"/>
    </source>
</evidence>
<dbReference type="PROSITE" id="PS50102">
    <property type="entry name" value="RRM"/>
    <property type="match status" value="1"/>
</dbReference>
<dbReference type="AlphaFoldDB" id="A0A672T5D4"/>
<keyword evidence="9 11" id="KW-0694">RNA-binding</keyword>
<evidence type="ECO:0000256" key="7">
    <source>
        <dbReference type="ARBA" id="ARBA00022816"/>
    </source>
</evidence>
<dbReference type="GO" id="GO:0003723">
    <property type="term" value="F:RNA binding"/>
    <property type="evidence" value="ECO:0007669"/>
    <property type="project" value="UniProtKB-UniRule"/>
</dbReference>
<feature type="domain" description="RRM" evidence="13">
    <location>
        <begin position="2"/>
        <end position="75"/>
    </location>
</feature>
<sequence length="510" mass="56464">MNKLYVGNLSPSVTVEDLKQLFGERKLPVTDQVLLKSGYAFVDFPDQNWAIKAIETLSGKCFFHVDSLFLTYTFSLSVLIIFAVNTDTETAVVNVTYSTKEEAKIAVEKLTGQTFEDYSFKVSYILDMDAAPPLPATRNRRGGRTSREQDSQPGTSAGSLGPRQKQPDFPLRMLVPTQFVGAIIGKEGLTIKNITKQTQSKVDIHRKENAGAAEKPITIHSTPEGCSAACRMIMDIMQKEADDTKVTEDIPLKILAHNSLVGRLIGKEGRNLKKIEEETETKITISSLQDLTIYNPERTIIVKGSIEACCRAEVEIMRKLREAYENDIAAINQAPEQEVVYLFIPTQAVGAIIGKKGQHIKQLARFAGASIKIAPAESPDATQRMVIITGPPEAQFKAQGRIFGKLKEENFFSAKEEVKLETHIKVPSSAAGRVIGKGGKTVNELQNLTSAEVIVPRDQTPDENDEVFVKISGHFFASQTAQRKIREIIQQVKQQEQKHQQGAPVTHRSK</sequence>
<keyword evidence="5" id="KW-0963">Cytoplasm</keyword>
<dbReference type="Gene3D" id="3.30.1370.10">
    <property type="entry name" value="K Homology domain, type 1"/>
    <property type="match status" value="2"/>
</dbReference>
<keyword evidence="7" id="KW-0509">mRNA transport</keyword>
<dbReference type="Pfam" id="PF00013">
    <property type="entry name" value="KH_1"/>
    <property type="match status" value="4"/>
</dbReference>
<dbReference type="CDD" id="cd22494">
    <property type="entry name" value="KH-I_IGF2BP2_rpt2"/>
    <property type="match status" value="1"/>
</dbReference>
<dbReference type="PROSITE" id="PS50084">
    <property type="entry name" value="KH_TYPE_1"/>
    <property type="match status" value="4"/>
</dbReference>
<dbReference type="CDD" id="cd22500">
    <property type="entry name" value="KH-I_IGF2BP2_rpt4"/>
    <property type="match status" value="1"/>
</dbReference>
<evidence type="ECO:0000256" key="4">
    <source>
        <dbReference type="ARBA" id="ARBA00022448"/>
    </source>
</evidence>
<evidence type="ECO:0000256" key="8">
    <source>
        <dbReference type="ARBA" id="ARBA00022845"/>
    </source>
</evidence>
<keyword evidence="4" id="KW-0813">Transport</keyword>
<keyword evidence="10" id="KW-0539">Nucleus</keyword>
<dbReference type="SMART" id="SM00322">
    <property type="entry name" value="KH"/>
    <property type="match status" value="4"/>
</dbReference>
<dbReference type="Proteomes" id="UP000472262">
    <property type="component" value="Unassembled WGS sequence"/>
</dbReference>
<evidence type="ECO:0000256" key="3">
    <source>
        <dbReference type="ARBA" id="ARBA00009094"/>
    </source>
</evidence>
<dbReference type="Ensembl" id="ENSSGRT00000116858.1">
    <property type="protein sequence ID" value="ENSSGRP00000110000.1"/>
    <property type="gene ID" value="ENSSGRG00000053943.1"/>
</dbReference>
<dbReference type="GO" id="GO:0051028">
    <property type="term" value="P:mRNA transport"/>
    <property type="evidence" value="ECO:0007669"/>
    <property type="project" value="UniProtKB-KW"/>
</dbReference>
<protein>
    <submittedName>
        <fullName evidence="14">Insulin-like growth factor 2 mRNA-binding protein 2</fullName>
    </submittedName>
</protein>
<dbReference type="GO" id="GO:0006417">
    <property type="term" value="P:regulation of translation"/>
    <property type="evidence" value="ECO:0007669"/>
    <property type="project" value="UniProtKB-KW"/>
</dbReference>
<feature type="region of interest" description="Disordered" evidence="12">
    <location>
        <begin position="133"/>
        <end position="167"/>
    </location>
</feature>
<dbReference type="CDD" id="cd22497">
    <property type="entry name" value="KH-I_IGF2BP2_rpt3"/>
    <property type="match status" value="1"/>
</dbReference>
<dbReference type="FunFam" id="3.30.310.210:FF:000001">
    <property type="entry name" value="insulin-like growth factor 2 mRNA-binding protein 1 isoform X1"/>
    <property type="match status" value="1"/>
</dbReference>
<comment type="similarity">
    <text evidence="3">Belongs to the RRM IMP/VICKZ family.</text>
</comment>
<evidence type="ECO:0000256" key="6">
    <source>
        <dbReference type="ARBA" id="ARBA00022737"/>
    </source>
</evidence>
<dbReference type="Gene3D" id="3.30.310.210">
    <property type="match status" value="1"/>
</dbReference>
<dbReference type="InterPro" id="IPR036612">
    <property type="entry name" value="KH_dom_type_1_sf"/>
</dbReference>
<evidence type="ECO:0000256" key="11">
    <source>
        <dbReference type="PROSITE-ProRule" id="PRU00176"/>
    </source>
</evidence>
<reference evidence="14" key="2">
    <citation type="submission" date="2025-09" db="UniProtKB">
        <authorList>
            <consortium name="Ensembl"/>
        </authorList>
    </citation>
    <scope>IDENTIFICATION</scope>
</reference>
<dbReference type="InterPro" id="IPR004088">
    <property type="entry name" value="KH_dom_type_1"/>
</dbReference>
<evidence type="ECO:0000259" key="13">
    <source>
        <dbReference type="PROSITE" id="PS50102"/>
    </source>
</evidence>
<keyword evidence="8" id="KW-0810">Translation regulation</keyword>
<accession>A0A672T5D4</accession>
<dbReference type="Pfam" id="PF00076">
    <property type="entry name" value="RRM_1"/>
    <property type="match status" value="1"/>
</dbReference>
<gene>
    <name evidence="14" type="primary">igf2bp2a</name>
</gene>
<dbReference type="GO" id="GO:0005737">
    <property type="term" value="C:cytoplasm"/>
    <property type="evidence" value="ECO:0007669"/>
    <property type="project" value="UniProtKB-SubCell"/>
</dbReference>
<dbReference type="Gene3D" id="3.30.70.330">
    <property type="match status" value="1"/>
</dbReference>
<dbReference type="CDD" id="cd22491">
    <property type="entry name" value="KH-I_IGF2BP2_rpt1"/>
    <property type="match status" value="1"/>
</dbReference>
<comment type="subcellular location">
    <subcellularLocation>
        <location evidence="2">Cytoplasm</location>
    </subcellularLocation>
    <subcellularLocation>
        <location evidence="1">Nucleus</location>
    </subcellularLocation>
</comment>
<keyword evidence="6" id="KW-0677">Repeat</keyword>
<dbReference type="SMART" id="SM00360">
    <property type="entry name" value="RRM"/>
    <property type="match status" value="1"/>
</dbReference>
<evidence type="ECO:0000256" key="9">
    <source>
        <dbReference type="ARBA" id="ARBA00022884"/>
    </source>
</evidence>
<name>A0A672T5D4_SINGR</name>